<protein>
    <submittedName>
        <fullName evidence="1">Uncharacterized protein</fullName>
    </submittedName>
</protein>
<organism evidence="1 2">
    <name type="scientific">Photobacterium atrarenae</name>
    <dbReference type="NCBI Taxonomy" id="865757"/>
    <lineage>
        <taxon>Bacteria</taxon>
        <taxon>Pseudomonadati</taxon>
        <taxon>Pseudomonadota</taxon>
        <taxon>Gammaproteobacteria</taxon>
        <taxon>Vibrionales</taxon>
        <taxon>Vibrionaceae</taxon>
        <taxon>Photobacterium</taxon>
    </lineage>
</organism>
<accession>A0ABY5GMY1</accession>
<name>A0ABY5GMY1_9GAMM</name>
<dbReference type="EMBL" id="CP101509">
    <property type="protein sequence ID" value="UTV30683.1"/>
    <property type="molecule type" value="Genomic_DNA"/>
</dbReference>
<evidence type="ECO:0000313" key="2">
    <source>
        <dbReference type="Proteomes" id="UP001057998"/>
    </source>
</evidence>
<dbReference type="RefSeq" id="WP_255392048.1">
    <property type="nucleotide sequence ID" value="NZ_CP101509.1"/>
</dbReference>
<dbReference type="Proteomes" id="UP001057998">
    <property type="component" value="Chromosome 2"/>
</dbReference>
<reference evidence="1" key="1">
    <citation type="submission" date="2022-07" db="EMBL/GenBank/DDBJ databases">
        <title>Genome sequencing of Photobacterium atrarenae GJH2-4.</title>
        <authorList>
            <person name="Park S.-J."/>
        </authorList>
    </citation>
    <scope>NUCLEOTIDE SEQUENCE</scope>
    <source>
        <strain evidence="1">GJH2-4</strain>
    </source>
</reference>
<sequence length="67" mass="7527">MDFVSCSFQCGHESIVFHSAVQAIGYLDRKQDDEAEVSAAIDVKVGKKVVTYKFERLEEALESIMNL</sequence>
<evidence type="ECO:0000313" key="1">
    <source>
        <dbReference type="EMBL" id="UTV30683.1"/>
    </source>
</evidence>
<proteinExistence type="predicted"/>
<gene>
    <name evidence="1" type="ORF">NNL38_19165</name>
</gene>
<keyword evidence="2" id="KW-1185">Reference proteome</keyword>